<feature type="transmembrane region" description="Helical" evidence="10">
    <location>
        <begin position="201"/>
        <end position="220"/>
    </location>
</feature>
<feature type="transmembrane region" description="Helical" evidence="10">
    <location>
        <begin position="172"/>
        <end position="194"/>
    </location>
</feature>
<keyword evidence="3" id="KW-0337">GPI-anchor biosynthesis</keyword>
<evidence type="ECO:0000256" key="6">
    <source>
        <dbReference type="ARBA" id="ARBA00022692"/>
    </source>
</evidence>
<dbReference type="GO" id="GO:0031501">
    <property type="term" value="C:mannosyltransferase complex"/>
    <property type="evidence" value="ECO:0007669"/>
    <property type="project" value="TreeGrafter"/>
</dbReference>
<keyword evidence="9 10" id="KW-0472">Membrane</keyword>
<keyword evidence="7" id="KW-0256">Endoplasmic reticulum</keyword>
<dbReference type="OrthoDB" id="151635at2"/>
<evidence type="ECO:0000256" key="4">
    <source>
        <dbReference type="ARBA" id="ARBA00022676"/>
    </source>
</evidence>
<comment type="pathway">
    <text evidence="2">Glycolipid biosynthesis; glycosylphosphatidylinositol-anchor biosynthesis.</text>
</comment>
<keyword evidence="6 10" id="KW-0812">Transmembrane</keyword>
<feature type="transmembrane region" description="Helical" evidence="10">
    <location>
        <begin position="272"/>
        <end position="289"/>
    </location>
</feature>
<feature type="transmembrane region" description="Helical" evidence="10">
    <location>
        <begin position="335"/>
        <end position="355"/>
    </location>
</feature>
<comment type="subcellular location">
    <subcellularLocation>
        <location evidence="1">Endoplasmic reticulum membrane</location>
        <topology evidence="1">Multi-pass membrane protein</topology>
    </subcellularLocation>
</comment>
<reference evidence="12" key="1">
    <citation type="submission" date="2017-05" db="EMBL/GenBank/DDBJ databases">
        <title>Physiological properties and genetic analysis related to exopolysaccharide production of fresh-water unicellular cyanobacterium Aphanothece sacrum, Suizenji Nori, that has been cultured as a food source in Japan.</title>
        <authorList>
            <person name="Kanesaki Y."/>
            <person name="Yoshikawa S."/>
            <person name="Ohki K."/>
        </authorList>
    </citation>
    <scope>NUCLEOTIDE SEQUENCE [LARGE SCALE GENOMIC DNA]</scope>
    <source>
        <strain evidence="12">FPU1</strain>
    </source>
</reference>
<evidence type="ECO:0000256" key="8">
    <source>
        <dbReference type="ARBA" id="ARBA00022989"/>
    </source>
</evidence>
<keyword evidence="4" id="KW-0328">Glycosyltransferase</keyword>
<feature type="transmembrane region" description="Helical" evidence="10">
    <location>
        <begin position="296"/>
        <end position="315"/>
    </location>
</feature>
<feature type="transmembrane region" description="Helical" evidence="10">
    <location>
        <begin position="95"/>
        <end position="115"/>
    </location>
</feature>
<dbReference type="GO" id="GO:0006506">
    <property type="term" value="P:GPI anchor biosynthetic process"/>
    <property type="evidence" value="ECO:0007669"/>
    <property type="project" value="UniProtKB-KW"/>
</dbReference>
<sequence length="413" mass="46327">MRSDFWFVLAMWLLSRGLILIALLGLAPLLSAPPGAIQAQFGWDVFSAWDSNFYEQIATTGYEGIGNTPGSNVAFFPLFPLIIRGFMSLGLSAKVAGILINNSALLGTLFVLYYWVKRTNGIKAACWTTAILAWCPLSLFGTVVYTEGLFLLFSTLALSAFDGEHYKKATGWGILATATRITGLALIPAFLLTAWRRNSPISVYLGSLFSGGGVLLYSGYCWLNFHDPIAFITVQHTQWQRKQGFDWEGWTKMFGEITLGIKNWEQGSLQDPLHPLLFLLISILAYGLWHYRHRLGIIWFDYGFFTLFFLLWLLVGDPLLNTLFILGGICLLWQLRYEMNFVAFVYGLCALGLLLSSGGTISLNRLAYGIISLSLALGILVSQYTRWGYAILIFFTLLLMIFSVRFAQHQWVA</sequence>
<feature type="transmembrane region" description="Helical" evidence="10">
    <location>
        <begin position="387"/>
        <end position="407"/>
    </location>
</feature>
<evidence type="ECO:0000313" key="12">
    <source>
        <dbReference type="Proteomes" id="UP000287247"/>
    </source>
</evidence>
<keyword evidence="5" id="KW-0808">Transferase</keyword>
<protein>
    <recommendedName>
        <fullName evidence="13">Glycosyltransferase RgtA/B/C/D-like domain-containing protein</fullName>
    </recommendedName>
</protein>
<gene>
    <name evidence="11" type="ORF">AsFPU1_2453</name>
</gene>
<dbReference type="RefSeq" id="WP_124975235.1">
    <property type="nucleotide sequence ID" value="NZ_BDQK01000013.1"/>
</dbReference>
<dbReference type="GO" id="GO:0004376">
    <property type="term" value="F:GPI mannosyltransferase activity"/>
    <property type="evidence" value="ECO:0007669"/>
    <property type="project" value="InterPro"/>
</dbReference>
<dbReference type="PANTHER" id="PTHR12468">
    <property type="entry name" value="GPI MANNOSYLTRANSFERASE 2"/>
    <property type="match status" value="1"/>
</dbReference>
<evidence type="ECO:0000256" key="10">
    <source>
        <dbReference type="SAM" id="Phobius"/>
    </source>
</evidence>
<comment type="caution">
    <text evidence="11">The sequence shown here is derived from an EMBL/GenBank/DDBJ whole genome shotgun (WGS) entry which is preliminary data.</text>
</comment>
<dbReference type="Proteomes" id="UP000287247">
    <property type="component" value="Unassembled WGS sequence"/>
</dbReference>
<dbReference type="InterPro" id="IPR007315">
    <property type="entry name" value="PIG-V/Gpi18"/>
</dbReference>
<accession>A0A401IIF9</accession>
<evidence type="ECO:0000313" key="11">
    <source>
        <dbReference type="EMBL" id="GBF81044.1"/>
    </source>
</evidence>
<evidence type="ECO:0000256" key="2">
    <source>
        <dbReference type="ARBA" id="ARBA00004687"/>
    </source>
</evidence>
<evidence type="ECO:0000256" key="9">
    <source>
        <dbReference type="ARBA" id="ARBA00023136"/>
    </source>
</evidence>
<name>A0A401IIF9_APHSA</name>
<evidence type="ECO:0000256" key="5">
    <source>
        <dbReference type="ARBA" id="ARBA00022679"/>
    </source>
</evidence>
<organism evidence="11 12">
    <name type="scientific">Aphanothece sacrum FPU1</name>
    <dbReference type="NCBI Taxonomy" id="1920663"/>
    <lineage>
        <taxon>Bacteria</taxon>
        <taxon>Bacillati</taxon>
        <taxon>Cyanobacteriota</taxon>
        <taxon>Cyanophyceae</taxon>
        <taxon>Oscillatoriophycideae</taxon>
        <taxon>Chroococcales</taxon>
        <taxon>Aphanothecaceae</taxon>
        <taxon>Aphanothece</taxon>
    </lineage>
</organism>
<feature type="transmembrane region" description="Helical" evidence="10">
    <location>
        <begin position="127"/>
        <end position="152"/>
    </location>
</feature>
<evidence type="ECO:0000256" key="3">
    <source>
        <dbReference type="ARBA" id="ARBA00022502"/>
    </source>
</evidence>
<dbReference type="PANTHER" id="PTHR12468:SF2">
    <property type="entry name" value="GPI MANNOSYLTRANSFERASE 2"/>
    <property type="match status" value="1"/>
</dbReference>
<dbReference type="AlphaFoldDB" id="A0A401IIF9"/>
<dbReference type="GO" id="GO:0000009">
    <property type="term" value="F:alpha-1,6-mannosyltransferase activity"/>
    <property type="evidence" value="ECO:0007669"/>
    <property type="project" value="InterPro"/>
</dbReference>
<dbReference type="EMBL" id="BDQK01000013">
    <property type="protein sequence ID" value="GBF81044.1"/>
    <property type="molecule type" value="Genomic_DNA"/>
</dbReference>
<evidence type="ECO:0000256" key="1">
    <source>
        <dbReference type="ARBA" id="ARBA00004477"/>
    </source>
</evidence>
<evidence type="ECO:0008006" key="13">
    <source>
        <dbReference type="Google" id="ProtNLM"/>
    </source>
</evidence>
<dbReference type="GO" id="GO:0016020">
    <property type="term" value="C:membrane"/>
    <property type="evidence" value="ECO:0007669"/>
    <property type="project" value="GOC"/>
</dbReference>
<keyword evidence="12" id="KW-1185">Reference proteome</keyword>
<keyword evidence="8 10" id="KW-1133">Transmembrane helix</keyword>
<evidence type="ECO:0000256" key="7">
    <source>
        <dbReference type="ARBA" id="ARBA00022824"/>
    </source>
</evidence>
<proteinExistence type="predicted"/>